<accession>A0A512PAJ3</accession>
<protein>
    <recommendedName>
        <fullName evidence="2">Core-binding (CB) domain-containing protein</fullName>
    </recommendedName>
</protein>
<evidence type="ECO:0000259" key="2">
    <source>
        <dbReference type="PROSITE" id="PS51900"/>
    </source>
</evidence>
<dbReference type="Proteomes" id="UP000321798">
    <property type="component" value="Unassembled WGS sequence"/>
</dbReference>
<reference evidence="3 4" key="1">
    <citation type="submission" date="2019-07" db="EMBL/GenBank/DDBJ databases">
        <title>Whole genome shotgun sequence of Cellulomonas soli NBRC 109434.</title>
        <authorList>
            <person name="Hosoyama A."/>
            <person name="Uohara A."/>
            <person name="Ohji S."/>
            <person name="Ichikawa N."/>
        </authorList>
    </citation>
    <scope>NUCLEOTIDE SEQUENCE [LARGE SCALE GENOMIC DNA]</scope>
    <source>
        <strain evidence="3 4">NBRC 109434</strain>
    </source>
</reference>
<dbReference type="InterPro" id="IPR044068">
    <property type="entry name" value="CB"/>
</dbReference>
<evidence type="ECO:0000313" key="3">
    <source>
        <dbReference type="EMBL" id="GEP68218.1"/>
    </source>
</evidence>
<evidence type="ECO:0000313" key="4">
    <source>
        <dbReference type="Proteomes" id="UP000321798"/>
    </source>
</evidence>
<keyword evidence="4" id="KW-1185">Reference proteome</keyword>
<keyword evidence="1" id="KW-0238">DNA-binding</keyword>
<name>A0A512PAJ3_9CELL</name>
<dbReference type="AlphaFoldDB" id="A0A512PAJ3"/>
<dbReference type="RefSeq" id="WP_146951949.1">
    <property type="nucleotide sequence ID" value="NZ_BAABBJ010000015.1"/>
</dbReference>
<evidence type="ECO:0000256" key="1">
    <source>
        <dbReference type="PROSITE-ProRule" id="PRU01248"/>
    </source>
</evidence>
<organism evidence="3 4">
    <name type="scientific">Cellulomonas soli</name>
    <dbReference type="NCBI Taxonomy" id="931535"/>
    <lineage>
        <taxon>Bacteria</taxon>
        <taxon>Bacillati</taxon>
        <taxon>Actinomycetota</taxon>
        <taxon>Actinomycetes</taxon>
        <taxon>Micrococcales</taxon>
        <taxon>Cellulomonadaceae</taxon>
        <taxon>Cellulomonas</taxon>
    </lineage>
</organism>
<dbReference type="PROSITE" id="PS51900">
    <property type="entry name" value="CB"/>
    <property type="match status" value="1"/>
</dbReference>
<dbReference type="OrthoDB" id="4825031at2"/>
<comment type="caution">
    <text evidence="3">The sequence shown here is derived from an EMBL/GenBank/DDBJ whole genome shotgun (WGS) entry which is preliminary data.</text>
</comment>
<dbReference type="GO" id="GO:0003677">
    <property type="term" value="F:DNA binding"/>
    <property type="evidence" value="ECO:0007669"/>
    <property type="project" value="UniProtKB-UniRule"/>
</dbReference>
<gene>
    <name evidence="3" type="ORF">CSO01_09330</name>
</gene>
<proteinExistence type="predicted"/>
<dbReference type="EMBL" id="BKAL01000002">
    <property type="protein sequence ID" value="GEP68218.1"/>
    <property type="molecule type" value="Genomic_DNA"/>
</dbReference>
<sequence>MTDLNSVIGRYMSDLEASPATRRQRRWAFEDLVAFVATRFDTPSPAADLVLREDVLHAWLERPGESGHAPSVASARARASAARALTRYAVENRLLVPVAEGPELRLPAPPPADRDRPAGALLLAAAAGPAPWGVPTSIWARFSAHVHLLAATGATERELALVTLAALGPQNRSIRVPELGVVELGDRAARSLTRWLALRAATVESLQGSDPQTLWIRLHPGKDHRTGVIAPAGLTISPRGLRLSFGTVRDVLGSTDPRLASVTVRDVRALGLPEGVHDAPARPAQGP</sequence>
<feature type="domain" description="Core-binding (CB)" evidence="2">
    <location>
        <begin position="2"/>
        <end position="90"/>
    </location>
</feature>